<proteinExistence type="inferred from homology"/>
<name>W2RT67_CYPE1</name>
<dbReference type="OrthoDB" id="18302at2759"/>
<sequence length="549" mass="61557">MATAVDESSPLLPSHSSPNRGSTSRAAAALRPQRTVTFNPLTSVQTQSGASAAGSLRPMQSPSSALSSAAAGRAKEPMLSAFNSKLRRRNSHGSPLPTTQHPQNSIPRPGAQRTTKNIEKLKILPNPDIGDEGPDEESGRDVYSQFTRIKDPNARRDAARLGKADRERLPRVTAYCVAQGYRLEGIMKFMKSRNRTRGANPKLFDECVYSTYNYDHIKKNQIQRSERSQSSVERRSSPVQERLARMMRHSPRLQPGERRYSDSAVEVDDNQMHRREDLIDLHNEMGPPIVNEAGDVAVVPDAMSADTMQLMPDEIPPQAMHHQNTPEFSTEVLAPEIFIFDYGVVVIWGMTLAQEQRFLNDMAKFSDAPLPQESVQTENFNFYYTQEYQARIYNDFISLRDPRGHMTKLAISHALSQSVKTSLFEDLVSETIETTSPLPAVIAQTGTVNLTRRQLNMQIGELFILRINIHLQGSVLDSPELMWAEPHLEPVYAAVRSYLEIDQRVGLLTERLDVIADLLAVLREQGSRRHGEVLEWIVIVLIAAEILVA</sequence>
<dbReference type="GO" id="GO:0005739">
    <property type="term" value="C:mitochondrion"/>
    <property type="evidence" value="ECO:0007669"/>
    <property type="project" value="UniProtKB-ARBA"/>
</dbReference>
<comment type="similarity">
    <text evidence="1">Belongs to the RMD1/sif2 family.</text>
</comment>
<feature type="compositionally biased region" description="Acidic residues" evidence="2">
    <location>
        <begin position="129"/>
        <end position="138"/>
    </location>
</feature>
<feature type="compositionally biased region" description="Polar residues" evidence="2">
    <location>
        <begin position="92"/>
        <end position="106"/>
    </location>
</feature>
<dbReference type="InParanoid" id="W2RT67"/>
<dbReference type="PANTHER" id="PTHR16255">
    <property type="entry name" value="REQUIRED FOR MEIOTIC NUCLEAR DIVISION PROTEIN 1 HOMOLOG"/>
    <property type="match status" value="1"/>
</dbReference>
<feature type="compositionally biased region" description="Polar residues" evidence="2">
    <location>
        <begin position="34"/>
        <end position="50"/>
    </location>
</feature>
<dbReference type="STRING" id="1220924.W2RT67"/>
<dbReference type="PANTHER" id="PTHR16255:SF15">
    <property type="entry name" value="SPORULATION PROTEIN RMD1"/>
    <property type="match status" value="1"/>
</dbReference>
<dbReference type="RefSeq" id="XP_008718496.1">
    <property type="nucleotide sequence ID" value="XM_008720274.1"/>
</dbReference>
<keyword evidence="5" id="KW-1185">Reference proteome</keyword>
<dbReference type="Pfam" id="PF02582">
    <property type="entry name" value="DUF155"/>
    <property type="match status" value="1"/>
</dbReference>
<dbReference type="HOGENOM" id="CLU_011220_1_1_1"/>
<dbReference type="FunCoup" id="W2RT67">
    <property type="interactions" value="101"/>
</dbReference>
<dbReference type="VEuPathDB" id="FungiDB:HMPREF1541_05937"/>
<evidence type="ECO:0000256" key="2">
    <source>
        <dbReference type="SAM" id="MobiDB-lite"/>
    </source>
</evidence>
<feature type="compositionally biased region" description="Low complexity" evidence="2">
    <location>
        <begin position="61"/>
        <end position="72"/>
    </location>
</feature>
<feature type="compositionally biased region" description="Basic and acidic residues" evidence="2">
    <location>
        <begin position="224"/>
        <end position="236"/>
    </location>
</feature>
<dbReference type="AlphaFoldDB" id="W2RT67"/>
<evidence type="ECO:0000313" key="5">
    <source>
        <dbReference type="Proteomes" id="UP000030752"/>
    </source>
</evidence>
<feature type="compositionally biased region" description="Low complexity" evidence="2">
    <location>
        <begin position="8"/>
        <end position="18"/>
    </location>
</feature>
<dbReference type="InterPro" id="IPR051624">
    <property type="entry name" value="RMD1/Sad1-interacting"/>
</dbReference>
<dbReference type="InterPro" id="IPR003734">
    <property type="entry name" value="DUF155"/>
</dbReference>
<feature type="region of interest" description="Disordered" evidence="2">
    <location>
        <begin position="221"/>
        <end position="240"/>
    </location>
</feature>
<evidence type="ECO:0000256" key="1">
    <source>
        <dbReference type="ARBA" id="ARBA00008306"/>
    </source>
</evidence>
<feature type="domain" description="DUF155" evidence="3">
    <location>
        <begin position="337"/>
        <end position="508"/>
    </location>
</feature>
<reference evidence="4 5" key="1">
    <citation type="submission" date="2013-03" db="EMBL/GenBank/DDBJ databases">
        <title>The Genome Sequence of Phialophora europaea CBS 101466.</title>
        <authorList>
            <consortium name="The Broad Institute Genomics Platform"/>
            <person name="Cuomo C."/>
            <person name="de Hoog S."/>
            <person name="Gorbushina A."/>
            <person name="Walker B."/>
            <person name="Young S.K."/>
            <person name="Zeng Q."/>
            <person name="Gargeya S."/>
            <person name="Fitzgerald M."/>
            <person name="Haas B."/>
            <person name="Abouelleil A."/>
            <person name="Allen A.W."/>
            <person name="Alvarado L."/>
            <person name="Arachchi H.M."/>
            <person name="Berlin A.M."/>
            <person name="Chapman S.B."/>
            <person name="Gainer-Dewar J."/>
            <person name="Goldberg J."/>
            <person name="Griggs A."/>
            <person name="Gujja S."/>
            <person name="Hansen M."/>
            <person name="Howarth C."/>
            <person name="Imamovic A."/>
            <person name="Ireland A."/>
            <person name="Larimer J."/>
            <person name="McCowan C."/>
            <person name="Murphy C."/>
            <person name="Pearson M."/>
            <person name="Poon T.W."/>
            <person name="Priest M."/>
            <person name="Roberts A."/>
            <person name="Saif S."/>
            <person name="Shea T."/>
            <person name="Sisk P."/>
            <person name="Sykes S."/>
            <person name="Wortman J."/>
            <person name="Nusbaum C."/>
            <person name="Birren B."/>
        </authorList>
    </citation>
    <scope>NUCLEOTIDE SEQUENCE [LARGE SCALE GENOMIC DNA]</scope>
    <source>
        <strain evidence="4 5">CBS 101466</strain>
    </source>
</reference>
<protein>
    <recommendedName>
        <fullName evidence="3">DUF155 domain-containing protein</fullName>
    </recommendedName>
</protein>
<feature type="region of interest" description="Disordered" evidence="2">
    <location>
        <begin position="1"/>
        <end position="140"/>
    </location>
</feature>
<evidence type="ECO:0000313" key="4">
    <source>
        <dbReference type="EMBL" id="ETN39711.1"/>
    </source>
</evidence>
<dbReference type="EMBL" id="KB822721">
    <property type="protein sequence ID" value="ETN39711.1"/>
    <property type="molecule type" value="Genomic_DNA"/>
</dbReference>
<gene>
    <name evidence="4" type="ORF">HMPREF1541_05937</name>
</gene>
<evidence type="ECO:0000259" key="3">
    <source>
        <dbReference type="Pfam" id="PF02582"/>
    </source>
</evidence>
<accession>W2RT67</accession>
<dbReference type="GeneID" id="19973276"/>
<organism evidence="4 5">
    <name type="scientific">Cyphellophora europaea (strain CBS 101466)</name>
    <name type="common">Phialophora europaea</name>
    <dbReference type="NCBI Taxonomy" id="1220924"/>
    <lineage>
        <taxon>Eukaryota</taxon>
        <taxon>Fungi</taxon>
        <taxon>Dikarya</taxon>
        <taxon>Ascomycota</taxon>
        <taxon>Pezizomycotina</taxon>
        <taxon>Eurotiomycetes</taxon>
        <taxon>Chaetothyriomycetidae</taxon>
        <taxon>Chaetothyriales</taxon>
        <taxon>Cyphellophoraceae</taxon>
        <taxon>Cyphellophora</taxon>
    </lineage>
</organism>
<dbReference type="Proteomes" id="UP000030752">
    <property type="component" value="Unassembled WGS sequence"/>
</dbReference>
<dbReference type="eggNOG" id="KOG2861">
    <property type="taxonomic scope" value="Eukaryota"/>
</dbReference>